<keyword evidence="2" id="KW-1185">Reference proteome</keyword>
<organism evidence="1 2">
    <name type="scientific">Stylosanthes scabra</name>
    <dbReference type="NCBI Taxonomy" id="79078"/>
    <lineage>
        <taxon>Eukaryota</taxon>
        <taxon>Viridiplantae</taxon>
        <taxon>Streptophyta</taxon>
        <taxon>Embryophyta</taxon>
        <taxon>Tracheophyta</taxon>
        <taxon>Spermatophyta</taxon>
        <taxon>Magnoliopsida</taxon>
        <taxon>eudicotyledons</taxon>
        <taxon>Gunneridae</taxon>
        <taxon>Pentapetalae</taxon>
        <taxon>rosids</taxon>
        <taxon>fabids</taxon>
        <taxon>Fabales</taxon>
        <taxon>Fabaceae</taxon>
        <taxon>Papilionoideae</taxon>
        <taxon>50 kb inversion clade</taxon>
        <taxon>dalbergioids sensu lato</taxon>
        <taxon>Dalbergieae</taxon>
        <taxon>Pterocarpus clade</taxon>
        <taxon>Stylosanthes</taxon>
    </lineage>
</organism>
<comment type="caution">
    <text evidence="1">The sequence shown here is derived from an EMBL/GenBank/DDBJ whole genome shotgun (WGS) entry which is preliminary data.</text>
</comment>
<gene>
    <name evidence="1" type="ORF">PIB30_088441</name>
</gene>
<evidence type="ECO:0000313" key="2">
    <source>
        <dbReference type="Proteomes" id="UP001341840"/>
    </source>
</evidence>
<feature type="non-terminal residue" evidence="1">
    <location>
        <position position="1"/>
    </location>
</feature>
<reference evidence="1 2" key="1">
    <citation type="journal article" date="2023" name="Plants (Basel)">
        <title>Bridging the Gap: Combining Genomics and Transcriptomics Approaches to Understand Stylosanthes scabra, an Orphan Legume from the Brazilian Caatinga.</title>
        <authorList>
            <person name="Ferreira-Neto J.R.C."/>
            <person name="da Silva M.D."/>
            <person name="Binneck E."/>
            <person name="de Melo N.F."/>
            <person name="da Silva R.H."/>
            <person name="de Melo A.L.T.M."/>
            <person name="Pandolfi V."/>
            <person name="Bustamante F.O."/>
            <person name="Brasileiro-Vidal A.C."/>
            <person name="Benko-Iseppon A.M."/>
        </authorList>
    </citation>
    <scope>NUCLEOTIDE SEQUENCE [LARGE SCALE GENOMIC DNA]</scope>
    <source>
        <tissue evidence="1">Leaves</tissue>
    </source>
</reference>
<name>A0ABU6XRJ9_9FABA</name>
<accession>A0ABU6XRJ9</accession>
<dbReference type="Proteomes" id="UP001341840">
    <property type="component" value="Unassembled WGS sequence"/>
</dbReference>
<feature type="non-terminal residue" evidence="1">
    <location>
        <position position="91"/>
    </location>
</feature>
<sequence>RPSSAAPSTTAASSYPSFEDSTLLSTITTSRWTIDSATSYPRSSAVVAGAPWPLRVCSWAVFSWAAPMMLGGYIGGANEVLRWCSCRPHND</sequence>
<protein>
    <submittedName>
        <fullName evidence="1">Uncharacterized protein</fullName>
    </submittedName>
</protein>
<proteinExistence type="predicted"/>
<evidence type="ECO:0000313" key="1">
    <source>
        <dbReference type="EMBL" id="MED6200770.1"/>
    </source>
</evidence>
<dbReference type="EMBL" id="JASCZI010213053">
    <property type="protein sequence ID" value="MED6200770.1"/>
    <property type="molecule type" value="Genomic_DNA"/>
</dbReference>